<dbReference type="SUPFAM" id="SSF52172">
    <property type="entry name" value="CheY-like"/>
    <property type="match status" value="2"/>
</dbReference>
<dbReference type="InterPro" id="IPR011006">
    <property type="entry name" value="CheY-like_superfamily"/>
</dbReference>
<keyword evidence="2" id="KW-1133">Transmembrane helix</keyword>
<gene>
    <name evidence="5" type="ORF">MNBD_GAMMA08-778</name>
</gene>
<dbReference type="Pfam" id="PF00072">
    <property type="entry name" value="Response_reg"/>
    <property type="match status" value="1"/>
</dbReference>
<keyword evidence="2" id="KW-0472">Membrane</keyword>
<dbReference type="Gene3D" id="3.30.565.10">
    <property type="entry name" value="Histidine kinase-like ATPase, C-terminal domain"/>
    <property type="match status" value="1"/>
</dbReference>
<name>A0A3B0XTT7_9ZZZZ</name>
<dbReference type="InterPro" id="IPR003661">
    <property type="entry name" value="HisK_dim/P_dom"/>
</dbReference>
<dbReference type="InterPro" id="IPR036890">
    <property type="entry name" value="HATPase_C_sf"/>
</dbReference>
<dbReference type="Gene3D" id="3.40.50.2300">
    <property type="match status" value="2"/>
</dbReference>
<evidence type="ECO:0000259" key="4">
    <source>
        <dbReference type="PROSITE" id="PS50110"/>
    </source>
</evidence>
<dbReference type="InterPro" id="IPR036097">
    <property type="entry name" value="HisK_dim/P_sf"/>
</dbReference>
<dbReference type="EMBL" id="UOFH01000090">
    <property type="protein sequence ID" value="VAW59554.1"/>
    <property type="molecule type" value="Genomic_DNA"/>
</dbReference>
<dbReference type="InterPro" id="IPR001789">
    <property type="entry name" value="Sig_transdc_resp-reg_receiver"/>
</dbReference>
<accession>A0A3B0XTT7</accession>
<dbReference type="PROSITE" id="PS50110">
    <property type="entry name" value="RESPONSE_REGULATORY"/>
    <property type="match status" value="2"/>
</dbReference>
<dbReference type="PANTHER" id="PTHR45339">
    <property type="entry name" value="HYBRID SIGNAL TRANSDUCTION HISTIDINE KINASE J"/>
    <property type="match status" value="1"/>
</dbReference>
<proteinExistence type="predicted"/>
<dbReference type="PANTHER" id="PTHR45339:SF3">
    <property type="entry name" value="HISTIDINE KINASE"/>
    <property type="match status" value="1"/>
</dbReference>
<feature type="domain" description="Histidine kinase" evidence="3">
    <location>
        <begin position="184"/>
        <end position="394"/>
    </location>
</feature>
<dbReference type="Pfam" id="PF00512">
    <property type="entry name" value="HisKA"/>
    <property type="match status" value="1"/>
</dbReference>
<feature type="transmembrane region" description="Helical" evidence="2">
    <location>
        <begin position="135"/>
        <end position="158"/>
    </location>
</feature>
<evidence type="ECO:0000259" key="3">
    <source>
        <dbReference type="PROSITE" id="PS50109"/>
    </source>
</evidence>
<dbReference type="SMART" id="SM00448">
    <property type="entry name" value="REC"/>
    <property type="match status" value="1"/>
</dbReference>
<organism evidence="5">
    <name type="scientific">hydrothermal vent metagenome</name>
    <dbReference type="NCBI Taxonomy" id="652676"/>
    <lineage>
        <taxon>unclassified sequences</taxon>
        <taxon>metagenomes</taxon>
        <taxon>ecological metagenomes</taxon>
    </lineage>
</organism>
<feature type="transmembrane region" description="Helical" evidence="2">
    <location>
        <begin position="110"/>
        <end position="129"/>
    </location>
</feature>
<dbReference type="PROSITE" id="PS50109">
    <property type="entry name" value="HIS_KIN"/>
    <property type="match status" value="1"/>
</dbReference>
<dbReference type="AlphaFoldDB" id="A0A3B0XTT7"/>
<dbReference type="Gene3D" id="1.10.287.130">
    <property type="match status" value="1"/>
</dbReference>
<feature type="domain" description="Response regulatory" evidence="4">
    <location>
        <begin position="410"/>
        <end position="530"/>
    </location>
</feature>
<reference evidence="5" key="1">
    <citation type="submission" date="2018-06" db="EMBL/GenBank/DDBJ databases">
        <authorList>
            <person name="Zhirakovskaya E."/>
        </authorList>
    </citation>
    <scope>NUCLEOTIDE SEQUENCE</scope>
</reference>
<feature type="transmembrane region" description="Helical" evidence="2">
    <location>
        <begin position="12"/>
        <end position="30"/>
    </location>
</feature>
<evidence type="ECO:0008006" key="6">
    <source>
        <dbReference type="Google" id="ProtNLM"/>
    </source>
</evidence>
<protein>
    <recommendedName>
        <fullName evidence="6">Histidine kinase</fullName>
    </recommendedName>
</protein>
<dbReference type="SUPFAM" id="SSF47384">
    <property type="entry name" value="Homodimeric domain of signal transducing histidine kinase"/>
    <property type="match status" value="1"/>
</dbReference>
<dbReference type="CDD" id="cd00082">
    <property type="entry name" value="HisKA"/>
    <property type="match status" value="1"/>
</dbReference>
<keyword evidence="2" id="KW-0812">Transmembrane</keyword>
<keyword evidence="1" id="KW-0597">Phosphoprotein</keyword>
<feature type="transmembrane region" description="Helical" evidence="2">
    <location>
        <begin position="83"/>
        <end position="103"/>
    </location>
</feature>
<feature type="transmembrane region" description="Helical" evidence="2">
    <location>
        <begin position="42"/>
        <end position="63"/>
    </location>
</feature>
<dbReference type="SUPFAM" id="SSF55874">
    <property type="entry name" value="ATPase domain of HSP90 chaperone/DNA topoisomerase II/histidine kinase"/>
    <property type="match status" value="1"/>
</dbReference>
<evidence type="ECO:0000313" key="5">
    <source>
        <dbReference type="EMBL" id="VAW59554.1"/>
    </source>
</evidence>
<dbReference type="SMART" id="SM00388">
    <property type="entry name" value="HisKA"/>
    <property type="match status" value="1"/>
</dbReference>
<dbReference type="CDD" id="cd17546">
    <property type="entry name" value="REC_hyHK_CKI1_RcsC-like"/>
    <property type="match status" value="1"/>
</dbReference>
<dbReference type="InterPro" id="IPR005467">
    <property type="entry name" value="His_kinase_dom"/>
</dbReference>
<evidence type="ECO:0000256" key="1">
    <source>
        <dbReference type="ARBA" id="ARBA00022553"/>
    </source>
</evidence>
<feature type="domain" description="Response regulatory" evidence="4">
    <location>
        <begin position="548"/>
        <end position="664"/>
    </location>
</feature>
<sequence length="667" mass="75638">MDKLKNTELIQSIIRLCIGALTYLYISAGIDSGYFNATHQTLNYFTIAFFCFSFINILSIIWFPVSTPRRYIALAVDIGSTTFSSFLTGGINSVYVLVYLWIYIGYGTRYGIRFLIVAVVFTLIGYNILLLTEDAWHLLTLEAIAFLLLIIALPAYLYSMQKRLMKIAEQADSNSLAKSEFLSNMTHQIRTPIGGIVGMIDLLNKTDLDIQQKQYLQSLSQSSQSLQEIIEDIVDFSRIETGNILINQASSNPRALIDSLVHSLAPLGYEKELELTCFIDESFPNEVYIDAQRFRQLLSNLIRYVIEHGTSDGIYIHAYAGQTSSSEHINANIEIKFQQNTDIEHLQSNKIPETNNALPLRIGYQLTRLMNGLFEIQYNNKQDISFNLHFNWKKLGEVATEKPIFANHKRALIFDANKVNLDALKKYCQQLGMDVYATSGNDNLIAHIIWSQEKSQPFDIILLGEDRKHKYCHELVARIRTEVHCDTPIIYATYMQSIEHIEPESLEGIQATLIKPVSLGILKSTIASLLGSNSTPTKPAPLKQHTLNILVAEDNEINASVVYSHLTDMGHNVDIATDGTTALYAMHKHHYHLVLMDVNMPNMNGIEATRQWRRLEKNNHLPIIALTAKATSQDRDRCLNAGMDDFLSKPINETQLKDVLKKHIKHY</sequence>
<evidence type="ECO:0000256" key="2">
    <source>
        <dbReference type="SAM" id="Phobius"/>
    </source>
</evidence>
<dbReference type="GO" id="GO:0000155">
    <property type="term" value="F:phosphorelay sensor kinase activity"/>
    <property type="evidence" value="ECO:0007669"/>
    <property type="project" value="InterPro"/>
</dbReference>